<dbReference type="SUPFAM" id="SSF53850">
    <property type="entry name" value="Periplasmic binding protein-like II"/>
    <property type="match status" value="1"/>
</dbReference>
<dbReference type="RefSeq" id="WP_284316063.1">
    <property type="nucleotide sequence ID" value="NZ_BSPC01000069.1"/>
</dbReference>
<evidence type="ECO:0000256" key="5">
    <source>
        <dbReference type="SAM" id="SignalP"/>
    </source>
</evidence>
<dbReference type="InterPro" id="IPR001638">
    <property type="entry name" value="Solute-binding_3/MltF_N"/>
</dbReference>
<accession>A0ABQ6CU83</accession>
<reference evidence="9" key="1">
    <citation type="journal article" date="2019" name="Int. J. Syst. Evol. Microbiol.">
        <title>The Global Catalogue of Microorganisms (GCM) 10K type strain sequencing project: providing services to taxonomists for standard genome sequencing and annotation.</title>
        <authorList>
            <consortium name="The Broad Institute Genomics Platform"/>
            <consortium name="The Broad Institute Genome Sequencing Center for Infectious Disease"/>
            <person name="Wu L."/>
            <person name="Ma J."/>
        </authorList>
    </citation>
    <scope>NUCLEOTIDE SEQUENCE [LARGE SCALE GENOMIC DNA]</scope>
    <source>
        <strain evidence="9">NBRC 101365</strain>
    </source>
</reference>
<dbReference type="Gene3D" id="3.40.190.10">
    <property type="entry name" value="Periplasmic binding protein-like II"/>
    <property type="match status" value="2"/>
</dbReference>
<dbReference type="PANTHER" id="PTHR35936">
    <property type="entry name" value="MEMBRANE-BOUND LYTIC MUREIN TRANSGLYCOSYLASE F"/>
    <property type="match status" value="1"/>
</dbReference>
<comment type="subcellular location">
    <subcellularLocation>
        <location evidence="1">Cell envelope</location>
    </subcellularLocation>
</comment>
<evidence type="ECO:0000259" key="6">
    <source>
        <dbReference type="SMART" id="SM00062"/>
    </source>
</evidence>
<feature type="domain" description="Ionotropic glutamate receptor C-terminal" evidence="7">
    <location>
        <begin position="29"/>
        <end position="277"/>
    </location>
</feature>
<dbReference type="InterPro" id="IPR001320">
    <property type="entry name" value="Iontro_rcpt_C"/>
</dbReference>
<dbReference type="SMART" id="SM00079">
    <property type="entry name" value="PBPe"/>
    <property type="match status" value="1"/>
</dbReference>
<evidence type="ECO:0000313" key="8">
    <source>
        <dbReference type="EMBL" id="GLS23137.1"/>
    </source>
</evidence>
<evidence type="ECO:0000256" key="4">
    <source>
        <dbReference type="RuleBase" id="RU003744"/>
    </source>
</evidence>
<dbReference type="CDD" id="cd13699">
    <property type="entry name" value="PBP2_OccT_like"/>
    <property type="match status" value="1"/>
</dbReference>
<sequence length="285" mass="30756">MRKILISTALLALATFVAAPAVQAKDWKTVTIGLEGAYEPWNLTKPDGTMDGFEIDLANDLCKRMKVECKFIAQDWDGMIAGLNAGKFDVIMDAMSITPEREQQVGFSRPYAQTPAGFAGLKSSDLAKMEGTGTTVTLSADVGQDNPAIVALRKALTGKTIGIQTATVYTDFIKKNFGDVATVTEYKTSPEHDLDVTAGRIDVAFDDDTYFTSAFSKPGNDQMTLVGPQIAGVIWGKGIGPAFRKSDTDLRDMFDKAIGEATADGTLKKLSMKWFKLDVTPVATN</sequence>
<proteinExistence type="inferred from homology"/>
<comment type="similarity">
    <text evidence="2 4">Belongs to the bacterial solute-binding protein 3 family.</text>
</comment>
<keyword evidence="9" id="KW-1185">Reference proteome</keyword>
<feature type="signal peptide" evidence="5">
    <location>
        <begin position="1"/>
        <end position="24"/>
    </location>
</feature>
<evidence type="ECO:0000256" key="3">
    <source>
        <dbReference type="ARBA" id="ARBA00022729"/>
    </source>
</evidence>
<dbReference type="PANTHER" id="PTHR35936:SF17">
    <property type="entry name" value="ARGININE-BINDING EXTRACELLULAR PROTEIN ARTP"/>
    <property type="match status" value="1"/>
</dbReference>
<dbReference type="Pfam" id="PF00497">
    <property type="entry name" value="SBP_bac_3"/>
    <property type="match status" value="1"/>
</dbReference>
<dbReference type="EMBL" id="BSPC01000069">
    <property type="protein sequence ID" value="GLS23137.1"/>
    <property type="molecule type" value="Genomic_DNA"/>
</dbReference>
<feature type="domain" description="Solute-binding protein family 3/N-terminal" evidence="6">
    <location>
        <begin position="29"/>
        <end position="278"/>
    </location>
</feature>
<dbReference type="Proteomes" id="UP001156882">
    <property type="component" value="Unassembled WGS sequence"/>
</dbReference>
<evidence type="ECO:0000256" key="1">
    <source>
        <dbReference type="ARBA" id="ARBA00004196"/>
    </source>
</evidence>
<dbReference type="PROSITE" id="PS01039">
    <property type="entry name" value="SBP_BACTERIAL_3"/>
    <property type="match status" value="1"/>
</dbReference>
<name>A0ABQ6CU83_9HYPH</name>
<gene>
    <name evidence="8" type="primary">nocT</name>
    <name evidence="8" type="ORF">GCM10007874_61570</name>
</gene>
<comment type="caution">
    <text evidence="8">The sequence shown here is derived from an EMBL/GenBank/DDBJ whole genome shotgun (WGS) entry which is preliminary data.</text>
</comment>
<dbReference type="SMART" id="SM00062">
    <property type="entry name" value="PBPb"/>
    <property type="match status" value="1"/>
</dbReference>
<dbReference type="InterPro" id="IPR018313">
    <property type="entry name" value="SBP_3_CS"/>
</dbReference>
<protein>
    <submittedName>
        <fullName evidence="8">Nopaline-binding periplasmic protein</fullName>
    </submittedName>
</protein>
<keyword evidence="3 5" id="KW-0732">Signal</keyword>
<feature type="chain" id="PRO_5045284433" evidence="5">
    <location>
        <begin position="25"/>
        <end position="285"/>
    </location>
</feature>
<evidence type="ECO:0000313" key="9">
    <source>
        <dbReference type="Proteomes" id="UP001156882"/>
    </source>
</evidence>
<evidence type="ECO:0000256" key="2">
    <source>
        <dbReference type="ARBA" id="ARBA00010333"/>
    </source>
</evidence>
<evidence type="ECO:0000259" key="7">
    <source>
        <dbReference type="SMART" id="SM00079"/>
    </source>
</evidence>
<organism evidence="8 9">
    <name type="scientific">Labrys miyagiensis</name>
    <dbReference type="NCBI Taxonomy" id="346912"/>
    <lineage>
        <taxon>Bacteria</taxon>
        <taxon>Pseudomonadati</taxon>
        <taxon>Pseudomonadota</taxon>
        <taxon>Alphaproteobacteria</taxon>
        <taxon>Hyphomicrobiales</taxon>
        <taxon>Xanthobacteraceae</taxon>
        <taxon>Labrys</taxon>
    </lineage>
</organism>